<name>A0A6J4V893_9BACT</name>
<feature type="region of interest" description="Disordered" evidence="1">
    <location>
        <begin position="1"/>
        <end position="131"/>
    </location>
</feature>
<feature type="non-terminal residue" evidence="2">
    <location>
        <position position="165"/>
    </location>
</feature>
<organism evidence="2">
    <name type="scientific">uncultured Thermomicrobiales bacterium</name>
    <dbReference type="NCBI Taxonomy" id="1645740"/>
    <lineage>
        <taxon>Bacteria</taxon>
        <taxon>Pseudomonadati</taxon>
        <taxon>Thermomicrobiota</taxon>
        <taxon>Thermomicrobia</taxon>
        <taxon>Thermomicrobiales</taxon>
        <taxon>environmental samples</taxon>
    </lineage>
</organism>
<reference evidence="2" key="1">
    <citation type="submission" date="2020-02" db="EMBL/GenBank/DDBJ databases">
        <authorList>
            <person name="Meier V. D."/>
        </authorList>
    </citation>
    <scope>NUCLEOTIDE SEQUENCE</scope>
    <source>
        <strain evidence="2">AVDCRST_MAG49</strain>
    </source>
</reference>
<sequence>DAGAIGPRTAAGNGRLSRPTPQDPGSLADRVRRDDANLALPDGRYRAPARTSPSLARRRRRRRVERGLRHPRDAGRGPRAGQLRPHRLARGGRGRGAGPDAALDSPCPRRQGGARRPGRRQADGGPVDAAPGLLLLVPACRGCQRRHRAARRARGPRGPAPATLV</sequence>
<dbReference type="EMBL" id="CADCWG010000253">
    <property type="protein sequence ID" value="CAA9571453.1"/>
    <property type="molecule type" value="Genomic_DNA"/>
</dbReference>
<evidence type="ECO:0000256" key="1">
    <source>
        <dbReference type="SAM" id="MobiDB-lite"/>
    </source>
</evidence>
<gene>
    <name evidence="2" type="ORF">AVDCRST_MAG49-3665</name>
</gene>
<feature type="compositionally biased region" description="Low complexity" evidence="1">
    <location>
        <begin position="46"/>
        <end position="55"/>
    </location>
</feature>
<proteinExistence type="predicted"/>
<dbReference type="AlphaFoldDB" id="A0A6J4V893"/>
<protein>
    <submittedName>
        <fullName evidence="2">Uncharacterized protein</fullName>
    </submittedName>
</protein>
<feature type="compositionally biased region" description="Low complexity" evidence="1">
    <location>
        <begin position="98"/>
        <end position="111"/>
    </location>
</feature>
<accession>A0A6J4V893</accession>
<feature type="compositionally biased region" description="Basic and acidic residues" evidence="1">
    <location>
        <begin position="65"/>
        <end position="76"/>
    </location>
</feature>
<feature type="non-terminal residue" evidence="2">
    <location>
        <position position="1"/>
    </location>
</feature>
<evidence type="ECO:0000313" key="2">
    <source>
        <dbReference type="EMBL" id="CAA9571453.1"/>
    </source>
</evidence>
<feature type="compositionally biased region" description="Basic residues" evidence="1">
    <location>
        <begin position="84"/>
        <end position="93"/>
    </location>
</feature>